<dbReference type="InterPro" id="IPR000403">
    <property type="entry name" value="PI3/4_kinase_cat_dom"/>
</dbReference>
<name>A0A146KCG8_9EUKA</name>
<dbReference type="PANTHER" id="PTHR10048">
    <property type="entry name" value="PHOSPHATIDYLINOSITOL KINASE"/>
    <property type="match status" value="1"/>
</dbReference>
<feature type="non-terminal residue" evidence="4">
    <location>
        <position position="1"/>
    </location>
</feature>
<dbReference type="SUPFAM" id="SSF56112">
    <property type="entry name" value="Protein kinase-like (PK-like)"/>
    <property type="match status" value="1"/>
</dbReference>
<sequence length="632" mass="74131">SFKQIFSLDTDQIQMDLQNYGLKIEKSDVNYLVVLNITQLISELNDCDKTTIDICLQKIEQVIQENNVDKFLEISNERIVNLCITQENIVNDYFVSQLFKFQIQLSQKFPQVGSCADHVLSLYSQIVFLFKNSVFKSDSQNVYDTSDILTKIIQLDLSVDYIETFFKMFQNLPASFLIDRFESIFRMSAQILHYGVSLEKMVQRSLLQETLRKTLVLTYHLDIQARRCGYYYIDGKPKSPTIKIHQLIDKLVEASYGDQHFVQQAKDYKEYSSRFTKFFTDLDKSISTSKLPLYLPTLQFIKLTKQISKNPSLQAYIQLCRPFQINKVQFIKVFNSKDKPHMYQAQSQQIVQNFLIKESHSNSDTCITQFLDFLNQKMENLSEFKLKPYSVSLVMHRQTVPFYFVEFIEQVDTMAENINKLAQCSTPYVKKYNVMRNCQIRYQNSKLHYQNCIMQMHESTQKQFSERLKIIDSVAAWTVICYVLRIGDRHSGNIMMDKATNCFHFIDFENVLHYGLSLGVPEVQTMRLSPFMKAIMGEASTETRFVQLCMDIFKIIRQNVSKVHEQFQLNGVYRNPTLQLKCLNYIICELYNTNAEENFLIYIRSMTDCYKLGIMFHGWSAFDVKNMKDEGL</sequence>
<dbReference type="InterPro" id="IPR036940">
    <property type="entry name" value="PI3/4_kinase_cat_sf"/>
</dbReference>
<evidence type="ECO:0000313" key="4">
    <source>
        <dbReference type="EMBL" id="JAP93614.1"/>
    </source>
</evidence>
<dbReference type="Gene3D" id="1.10.1070.11">
    <property type="entry name" value="Phosphatidylinositol 3-/4-kinase, catalytic domain"/>
    <property type="match status" value="1"/>
</dbReference>
<dbReference type="GO" id="GO:0048015">
    <property type="term" value="P:phosphatidylinositol-mediated signaling"/>
    <property type="evidence" value="ECO:0007669"/>
    <property type="project" value="TreeGrafter"/>
</dbReference>
<keyword evidence="1" id="KW-0808">Transferase</keyword>
<organism evidence="4">
    <name type="scientific">Trepomonas sp. PC1</name>
    <dbReference type="NCBI Taxonomy" id="1076344"/>
    <lineage>
        <taxon>Eukaryota</taxon>
        <taxon>Metamonada</taxon>
        <taxon>Diplomonadida</taxon>
        <taxon>Hexamitidae</taxon>
        <taxon>Hexamitinae</taxon>
        <taxon>Trepomonas</taxon>
    </lineage>
</organism>
<dbReference type="PROSITE" id="PS00916">
    <property type="entry name" value="PI3_4_KINASE_2"/>
    <property type="match status" value="1"/>
</dbReference>
<keyword evidence="2 4" id="KW-0418">Kinase</keyword>
<dbReference type="GO" id="GO:0046854">
    <property type="term" value="P:phosphatidylinositol phosphate biosynthetic process"/>
    <property type="evidence" value="ECO:0007669"/>
    <property type="project" value="InterPro"/>
</dbReference>
<accession>A0A146KCG8</accession>
<evidence type="ECO:0000259" key="3">
    <source>
        <dbReference type="PROSITE" id="PS50290"/>
    </source>
</evidence>
<dbReference type="InterPro" id="IPR018936">
    <property type="entry name" value="PI3/4_kinase_CS"/>
</dbReference>
<dbReference type="Pfam" id="PF00454">
    <property type="entry name" value="PI3_PI4_kinase"/>
    <property type="match status" value="1"/>
</dbReference>
<dbReference type="PROSITE" id="PS50290">
    <property type="entry name" value="PI3_4_KINASE_3"/>
    <property type="match status" value="1"/>
</dbReference>
<dbReference type="GO" id="GO:0016020">
    <property type="term" value="C:membrane"/>
    <property type="evidence" value="ECO:0007669"/>
    <property type="project" value="TreeGrafter"/>
</dbReference>
<dbReference type="SMART" id="SM00146">
    <property type="entry name" value="PI3Kc"/>
    <property type="match status" value="1"/>
</dbReference>
<dbReference type="EMBL" id="GDID01002992">
    <property type="protein sequence ID" value="JAP93614.1"/>
    <property type="molecule type" value="Transcribed_RNA"/>
</dbReference>
<reference evidence="4" key="1">
    <citation type="submission" date="2015-07" db="EMBL/GenBank/DDBJ databases">
        <title>Adaptation to a free-living lifestyle via gene acquisitions in the diplomonad Trepomonas sp. PC1.</title>
        <authorList>
            <person name="Xu F."/>
            <person name="Jerlstrom-Hultqvist J."/>
            <person name="Kolisko M."/>
            <person name="Simpson A.G.B."/>
            <person name="Roger A.J."/>
            <person name="Svard S.G."/>
            <person name="Andersson J.O."/>
        </authorList>
    </citation>
    <scope>NUCLEOTIDE SEQUENCE</scope>
    <source>
        <strain evidence="4">PC1</strain>
    </source>
</reference>
<dbReference type="AlphaFoldDB" id="A0A146KCG8"/>
<dbReference type="GO" id="GO:0052742">
    <property type="term" value="F:phosphatidylinositol kinase activity"/>
    <property type="evidence" value="ECO:0007669"/>
    <property type="project" value="TreeGrafter"/>
</dbReference>
<evidence type="ECO:0000256" key="1">
    <source>
        <dbReference type="ARBA" id="ARBA00022679"/>
    </source>
</evidence>
<dbReference type="InterPro" id="IPR011009">
    <property type="entry name" value="Kinase-like_dom_sf"/>
</dbReference>
<dbReference type="GO" id="GO:0005737">
    <property type="term" value="C:cytoplasm"/>
    <property type="evidence" value="ECO:0007669"/>
    <property type="project" value="TreeGrafter"/>
</dbReference>
<gene>
    <name evidence="4" type="ORF">TPC1_14041</name>
</gene>
<evidence type="ECO:0000256" key="2">
    <source>
        <dbReference type="ARBA" id="ARBA00022777"/>
    </source>
</evidence>
<proteinExistence type="predicted"/>
<dbReference type="InterPro" id="IPR015433">
    <property type="entry name" value="PI3/4_kinase"/>
</dbReference>
<feature type="domain" description="PI3K/PI4K catalytic" evidence="3">
    <location>
        <begin position="327"/>
        <end position="615"/>
    </location>
</feature>
<protein>
    <submittedName>
        <fullName evidence="4">Kinase, PIKK</fullName>
    </submittedName>
</protein>